<comment type="caution">
    <text evidence="1">The sequence shown here is derived from an EMBL/GenBank/DDBJ whole genome shotgun (WGS) entry which is preliminary data.</text>
</comment>
<organism evidence="1 2">
    <name type="scientific">Luteibacter yeojuensis</name>
    <dbReference type="NCBI Taxonomy" id="345309"/>
    <lineage>
        <taxon>Bacteria</taxon>
        <taxon>Pseudomonadati</taxon>
        <taxon>Pseudomonadota</taxon>
        <taxon>Gammaproteobacteria</taxon>
        <taxon>Lysobacterales</taxon>
        <taxon>Rhodanobacteraceae</taxon>
        <taxon>Luteibacter</taxon>
    </lineage>
</organism>
<dbReference type="AlphaFoldDB" id="A0A0F3KY64"/>
<dbReference type="Proteomes" id="UP000033651">
    <property type="component" value="Unassembled WGS sequence"/>
</dbReference>
<proteinExistence type="predicted"/>
<dbReference type="RefSeq" id="WP_045828629.1">
    <property type="nucleotide sequence ID" value="NZ_JZRB01000011.1"/>
</dbReference>
<reference evidence="1 2" key="1">
    <citation type="submission" date="2015-03" db="EMBL/GenBank/DDBJ databases">
        <title>Draft genome sequence of Luteibacter yeojuensis strain SU11.</title>
        <authorList>
            <person name="Sulaiman J."/>
            <person name="Priya K."/>
            <person name="Chan K.-G."/>
        </authorList>
    </citation>
    <scope>NUCLEOTIDE SEQUENCE [LARGE SCALE GENOMIC DNA]</scope>
    <source>
        <strain evidence="1 2">SU11</strain>
    </source>
</reference>
<dbReference type="EMBL" id="JZRB01000011">
    <property type="protein sequence ID" value="KJV36210.1"/>
    <property type="molecule type" value="Genomic_DNA"/>
</dbReference>
<sequence>MHGRLLFLCLAAVPWGAHGAAKCHGRRFGDTTQRFNDTTPPNAVLYGMPEGVPPPIHLVAAMGGSFGCSTAWAVDLDTGKAWLRARCQSAEPFRDFVASMHWAGARFGSFTAFDGSPAPEAVIEGTIVLKDGETTRTLGQYYYPQASNADGKLQTAIVDAVNAATTHE</sequence>
<evidence type="ECO:0000313" key="1">
    <source>
        <dbReference type="EMBL" id="KJV36210.1"/>
    </source>
</evidence>
<accession>A0A0F3KY64</accession>
<protein>
    <submittedName>
        <fullName evidence="1">Uncharacterized protein</fullName>
    </submittedName>
</protein>
<name>A0A0F3KY64_9GAMM</name>
<dbReference type="PATRIC" id="fig|345309.4.peg.340"/>
<gene>
    <name evidence="1" type="ORF">VI08_05905</name>
</gene>
<evidence type="ECO:0000313" key="2">
    <source>
        <dbReference type="Proteomes" id="UP000033651"/>
    </source>
</evidence>
<keyword evidence="2" id="KW-1185">Reference proteome</keyword>